<dbReference type="InterPro" id="IPR042426">
    <property type="entry name" value="CDPF1"/>
</dbReference>
<dbReference type="Pfam" id="PF10170">
    <property type="entry name" value="C6_DPF"/>
    <property type="match status" value="1"/>
</dbReference>
<name>A0A9R1TBV6_9HYME</name>
<evidence type="ECO:0000259" key="3">
    <source>
        <dbReference type="Pfam" id="PF10170"/>
    </source>
</evidence>
<protein>
    <recommendedName>
        <fullName evidence="2">Cysteine-rich DPF motif domain-containing protein 1</fullName>
    </recommendedName>
</protein>
<feature type="domain" description="Cysteine-rich DPF motif" evidence="3">
    <location>
        <begin position="45"/>
        <end position="136"/>
    </location>
</feature>
<dbReference type="AlphaFoldDB" id="A0A9R1TBV6"/>
<dbReference type="Proteomes" id="UP000694866">
    <property type="component" value="Unplaced"/>
</dbReference>
<dbReference type="GeneID" id="105268579"/>
<dbReference type="PANTHER" id="PTHR31849">
    <property type="entry name" value="CYSTEINE-RICH PDF MOTIF DOMAIN-CONTAINING PROTEIN 1"/>
    <property type="match status" value="1"/>
</dbReference>
<dbReference type="PRINTS" id="PR01995">
    <property type="entry name" value="UPF0595"/>
</dbReference>
<evidence type="ECO:0000256" key="2">
    <source>
        <dbReference type="ARBA" id="ARBA00014801"/>
    </source>
</evidence>
<dbReference type="RefSeq" id="XP_011306550.1">
    <property type="nucleotide sequence ID" value="XM_011308248.1"/>
</dbReference>
<dbReference type="OrthoDB" id="442677at2759"/>
<proteinExistence type="inferred from homology"/>
<dbReference type="InterPro" id="IPR018785">
    <property type="entry name" value="CDPF1_dom"/>
</dbReference>
<feature type="non-terminal residue" evidence="5">
    <location>
        <position position="1"/>
    </location>
</feature>
<sequence>KVSIKSPAVSCHLFTRIFPFSLFRAATEIAGEKIGERDDGPGGKFKCFRCSLEERFDYKGTKPPFSRAIVYLEECYIMKDPFTPPNKGQVLVLGGDCSICGQSVCLSCSIFYAKRFCKECANNNDNLPKQLQSKIKS</sequence>
<dbReference type="KEGG" id="fas:105268579"/>
<evidence type="ECO:0000313" key="4">
    <source>
        <dbReference type="Proteomes" id="UP000694866"/>
    </source>
</evidence>
<reference evidence="5" key="1">
    <citation type="submission" date="2025-08" db="UniProtKB">
        <authorList>
            <consortium name="RefSeq"/>
        </authorList>
    </citation>
    <scope>IDENTIFICATION</scope>
    <source>
        <strain evidence="5">USDA-PBARC FA_bdor</strain>
        <tissue evidence="5">Whole organism</tissue>
    </source>
</reference>
<dbReference type="PANTHER" id="PTHR31849:SF1">
    <property type="entry name" value="CYSTEINE-RICH DPF MOTIF DOMAIN-CONTAINING PROTEIN 1"/>
    <property type="match status" value="1"/>
</dbReference>
<comment type="similarity">
    <text evidence="1">Belongs to the CDPF1 family.</text>
</comment>
<organism evidence="4 5">
    <name type="scientific">Fopius arisanus</name>
    <dbReference type="NCBI Taxonomy" id="64838"/>
    <lineage>
        <taxon>Eukaryota</taxon>
        <taxon>Metazoa</taxon>
        <taxon>Ecdysozoa</taxon>
        <taxon>Arthropoda</taxon>
        <taxon>Hexapoda</taxon>
        <taxon>Insecta</taxon>
        <taxon>Pterygota</taxon>
        <taxon>Neoptera</taxon>
        <taxon>Endopterygota</taxon>
        <taxon>Hymenoptera</taxon>
        <taxon>Apocrita</taxon>
        <taxon>Ichneumonoidea</taxon>
        <taxon>Braconidae</taxon>
        <taxon>Opiinae</taxon>
        <taxon>Fopius</taxon>
    </lineage>
</organism>
<keyword evidence="4" id="KW-1185">Reference proteome</keyword>
<accession>A0A9R1TBV6</accession>
<evidence type="ECO:0000313" key="5">
    <source>
        <dbReference type="RefSeq" id="XP_011306550.1"/>
    </source>
</evidence>
<evidence type="ECO:0000256" key="1">
    <source>
        <dbReference type="ARBA" id="ARBA00007917"/>
    </source>
</evidence>
<gene>
    <name evidence="5" type="primary">LOC105268579</name>
</gene>